<protein>
    <submittedName>
        <fullName evidence="1">Uncharacterized protein</fullName>
    </submittedName>
</protein>
<reference evidence="1 2" key="1">
    <citation type="submission" date="2019-06" db="EMBL/GenBank/DDBJ databases">
        <title>Sequencing the genomes of 1000 actinobacteria strains.</title>
        <authorList>
            <person name="Klenk H.-P."/>
        </authorList>
    </citation>
    <scope>NUCLEOTIDE SEQUENCE [LARGE SCALE GENOMIC DNA]</scope>
    <source>
        <strain evidence="1 2">DSM 18082</strain>
    </source>
</reference>
<keyword evidence="2" id="KW-1185">Reference proteome</keyword>
<dbReference type="Proteomes" id="UP000319514">
    <property type="component" value="Unassembled WGS sequence"/>
</dbReference>
<gene>
    <name evidence="1" type="ORF">FB474_0359</name>
</gene>
<organism evidence="1 2">
    <name type="scientific">Oryzihumus leptocrescens</name>
    <dbReference type="NCBI Taxonomy" id="297536"/>
    <lineage>
        <taxon>Bacteria</taxon>
        <taxon>Bacillati</taxon>
        <taxon>Actinomycetota</taxon>
        <taxon>Actinomycetes</taxon>
        <taxon>Micrococcales</taxon>
        <taxon>Intrasporangiaceae</taxon>
        <taxon>Oryzihumus</taxon>
    </lineage>
</organism>
<accession>A0A542ZF96</accession>
<evidence type="ECO:0000313" key="2">
    <source>
        <dbReference type="Proteomes" id="UP000319514"/>
    </source>
</evidence>
<proteinExistence type="predicted"/>
<dbReference type="AlphaFoldDB" id="A0A542ZF96"/>
<sequence length="60" mass="6185">MAMVTRLPAVVASNLVAGGALSGGGKALAPRRVIERSGGVLVDVSPSGRRRYWPPSRRAG</sequence>
<name>A0A542ZF96_9MICO</name>
<dbReference type="EMBL" id="VFOQ01000001">
    <property type="protein sequence ID" value="TQL59015.1"/>
    <property type="molecule type" value="Genomic_DNA"/>
</dbReference>
<comment type="caution">
    <text evidence="1">The sequence shown here is derived from an EMBL/GenBank/DDBJ whole genome shotgun (WGS) entry which is preliminary data.</text>
</comment>
<evidence type="ECO:0000313" key="1">
    <source>
        <dbReference type="EMBL" id="TQL59015.1"/>
    </source>
</evidence>